<dbReference type="PROSITE" id="PS50835">
    <property type="entry name" value="IG_LIKE"/>
    <property type="match status" value="1"/>
</dbReference>
<keyword evidence="3" id="KW-1015">Disulfide bond</keyword>
<evidence type="ECO:0000256" key="2">
    <source>
        <dbReference type="ARBA" id="ARBA00023136"/>
    </source>
</evidence>
<dbReference type="InterPro" id="IPR003599">
    <property type="entry name" value="Ig_sub"/>
</dbReference>
<accession>A0A6V7UF56</accession>
<dbReference type="InterPro" id="IPR003598">
    <property type="entry name" value="Ig_sub2"/>
</dbReference>
<dbReference type="InterPro" id="IPR007110">
    <property type="entry name" value="Ig-like_dom"/>
</dbReference>
<dbReference type="OrthoDB" id="114660at2759"/>
<comment type="caution">
    <text evidence="9">The sequence shown here is derived from an EMBL/GenBank/DDBJ whole genome shotgun (WGS) entry which is preliminary data.</text>
</comment>
<dbReference type="InterPro" id="IPR013783">
    <property type="entry name" value="Ig-like_fold"/>
</dbReference>
<evidence type="ECO:0000313" key="9">
    <source>
        <dbReference type="EMBL" id="CAD2156286.1"/>
    </source>
</evidence>
<gene>
    <name evidence="9" type="ORF">MENT_LOCUS12198</name>
</gene>
<dbReference type="SMART" id="SM00409">
    <property type="entry name" value="IG"/>
    <property type="match status" value="1"/>
</dbReference>
<feature type="region of interest" description="Disordered" evidence="6">
    <location>
        <begin position="359"/>
        <end position="385"/>
    </location>
</feature>
<dbReference type="AlphaFoldDB" id="A0A6V7UF56"/>
<dbReference type="PANTHER" id="PTHR11640">
    <property type="entry name" value="NEPHRIN"/>
    <property type="match status" value="1"/>
</dbReference>
<dbReference type="InterPro" id="IPR051275">
    <property type="entry name" value="Cell_adhesion_signaling"/>
</dbReference>
<evidence type="ECO:0000256" key="4">
    <source>
        <dbReference type="ARBA" id="ARBA00023180"/>
    </source>
</evidence>
<sequence length="385" mass="44169">MLTTSSSLFYYFNKNKNYYFPLLNLIKKLLIHPCLNYYRQNKIKFPYFLLLILLSTFPNKNEANNNIQRRHSPFAQGNLFVVFDAKSGRSSTQSPQMANLSALWCQATSNGKDVLRIKEARFVRVLPKPEEIHEASRYNGARTRAFLEFDSPAPITSVGKYRCEINTTTNTEEEGEEKRVTVVGNLFVNMRPVLILNATTRLDQVEDGNFFSWIGSAKTVPLGGDVFIECPAIGYPLPEIRWFKDNRPLNTSVLLPPDKMRKTISSRRKYVLTAKALYIRNIEPNDEATYKCLATNSFTEEFGRPPREFQVTLEHYVRIPLAMSWIIPLIIIIASLLLLALIIWGCSQKDRNKRNQYNVAQKEKKHFRASGGEGGRPPTEDELDD</sequence>
<dbReference type="Proteomes" id="UP000580250">
    <property type="component" value="Unassembled WGS sequence"/>
</dbReference>
<feature type="domain" description="Ig-like" evidence="8">
    <location>
        <begin position="192"/>
        <end position="312"/>
    </location>
</feature>
<dbReference type="CDD" id="cd00096">
    <property type="entry name" value="Ig"/>
    <property type="match status" value="1"/>
</dbReference>
<feature type="transmembrane region" description="Helical" evidence="7">
    <location>
        <begin position="325"/>
        <end position="346"/>
    </location>
</feature>
<evidence type="ECO:0000256" key="5">
    <source>
        <dbReference type="ARBA" id="ARBA00023319"/>
    </source>
</evidence>
<keyword evidence="4" id="KW-0325">Glycoprotein</keyword>
<evidence type="ECO:0000256" key="6">
    <source>
        <dbReference type="SAM" id="MobiDB-lite"/>
    </source>
</evidence>
<name>A0A6V7UF56_MELEN</name>
<evidence type="ECO:0000256" key="1">
    <source>
        <dbReference type="ARBA" id="ARBA00004479"/>
    </source>
</evidence>
<comment type="subcellular location">
    <subcellularLocation>
        <location evidence="1">Membrane</location>
        <topology evidence="1">Single-pass type I membrane protein</topology>
    </subcellularLocation>
</comment>
<keyword evidence="5" id="KW-0393">Immunoglobulin domain</keyword>
<evidence type="ECO:0000256" key="3">
    <source>
        <dbReference type="ARBA" id="ARBA00023157"/>
    </source>
</evidence>
<organism evidence="9 10">
    <name type="scientific">Meloidogyne enterolobii</name>
    <name type="common">Root-knot nematode worm</name>
    <name type="synonym">Meloidogyne mayaguensis</name>
    <dbReference type="NCBI Taxonomy" id="390850"/>
    <lineage>
        <taxon>Eukaryota</taxon>
        <taxon>Metazoa</taxon>
        <taxon>Ecdysozoa</taxon>
        <taxon>Nematoda</taxon>
        <taxon>Chromadorea</taxon>
        <taxon>Rhabditida</taxon>
        <taxon>Tylenchina</taxon>
        <taxon>Tylenchomorpha</taxon>
        <taxon>Tylenchoidea</taxon>
        <taxon>Meloidogynidae</taxon>
        <taxon>Meloidogyninae</taxon>
        <taxon>Meloidogyne</taxon>
    </lineage>
</organism>
<dbReference type="GO" id="GO:0016020">
    <property type="term" value="C:membrane"/>
    <property type="evidence" value="ECO:0007669"/>
    <property type="project" value="UniProtKB-SubCell"/>
</dbReference>
<dbReference type="Pfam" id="PF07679">
    <property type="entry name" value="I-set"/>
    <property type="match status" value="1"/>
</dbReference>
<dbReference type="EMBL" id="CAJEWN010000061">
    <property type="protein sequence ID" value="CAD2156286.1"/>
    <property type="molecule type" value="Genomic_DNA"/>
</dbReference>
<dbReference type="InterPro" id="IPR013098">
    <property type="entry name" value="Ig_I-set"/>
</dbReference>
<reference evidence="9 10" key="1">
    <citation type="submission" date="2020-08" db="EMBL/GenBank/DDBJ databases">
        <authorList>
            <person name="Koutsovoulos G."/>
            <person name="Danchin GJ E."/>
        </authorList>
    </citation>
    <scope>NUCLEOTIDE SEQUENCE [LARGE SCALE GENOMIC DNA]</scope>
</reference>
<protein>
    <recommendedName>
        <fullName evidence="8">Ig-like domain-containing protein</fullName>
    </recommendedName>
</protein>
<dbReference type="PANTHER" id="PTHR11640:SF160">
    <property type="entry name" value="PEROXIDASIN HOMOLOG"/>
    <property type="match status" value="1"/>
</dbReference>
<dbReference type="InterPro" id="IPR036179">
    <property type="entry name" value="Ig-like_dom_sf"/>
</dbReference>
<evidence type="ECO:0000256" key="7">
    <source>
        <dbReference type="SAM" id="Phobius"/>
    </source>
</evidence>
<keyword evidence="2 7" id="KW-0472">Membrane</keyword>
<keyword evidence="7" id="KW-0812">Transmembrane</keyword>
<keyword evidence="7" id="KW-1133">Transmembrane helix</keyword>
<dbReference type="InterPro" id="IPR058814">
    <property type="entry name" value="ZIG1/7_N"/>
</dbReference>
<evidence type="ECO:0000259" key="8">
    <source>
        <dbReference type="PROSITE" id="PS50835"/>
    </source>
</evidence>
<evidence type="ECO:0000313" key="10">
    <source>
        <dbReference type="Proteomes" id="UP000580250"/>
    </source>
</evidence>
<dbReference type="SMART" id="SM00408">
    <property type="entry name" value="IGc2"/>
    <property type="match status" value="1"/>
</dbReference>
<proteinExistence type="predicted"/>
<dbReference type="Gene3D" id="2.60.40.10">
    <property type="entry name" value="Immunoglobulins"/>
    <property type="match status" value="1"/>
</dbReference>
<dbReference type="SUPFAM" id="SSF48726">
    <property type="entry name" value="Immunoglobulin"/>
    <property type="match status" value="1"/>
</dbReference>
<dbReference type="Pfam" id="PF26428">
    <property type="entry name" value="Zwei_Ig_N"/>
    <property type="match status" value="1"/>
</dbReference>